<evidence type="ECO:0008006" key="4">
    <source>
        <dbReference type="Google" id="ProtNLM"/>
    </source>
</evidence>
<organism evidence="2 3">
    <name type="scientific">Microcystis aeruginosa NIES-2520</name>
    <dbReference type="NCBI Taxonomy" id="2303982"/>
    <lineage>
        <taxon>Bacteria</taxon>
        <taxon>Bacillati</taxon>
        <taxon>Cyanobacteriota</taxon>
        <taxon>Cyanophyceae</taxon>
        <taxon>Oscillatoriophycideae</taxon>
        <taxon>Chroococcales</taxon>
        <taxon>Microcystaceae</taxon>
        <taxon>Microcystis</taxon>
    </lineage>
</organism>
<evidence type="ECO:0000256" key="1">
    <source>
        <dbReference type="SAM" id="SignalP"/>
    </source>
</evidence>
<sequence length="315" mass="34856">MNISKTCFIFCLLSQFLGNAAASLAVTKLDFDTGQPLTNQVVRSGKIKVQVSYQPIDLNERVDDNYDINNVSYQIFYNEQIYQENSGYSAFGSGYVELRDLDNNGIDEIIVSTYSGGAHCCTSLVIYTWQKDKFIREETGFLDGSGGSFEDLDGDNNYEFVTVDNAFLYAFSSYAASFPPSKIYTFQQGKLADVTRKYPQELRKTLATMLKAFQLAKKEKAEVNGILAGYVAQKILLGEYPEAWQFLLANYDKNSDWGLDIYGESTAIGKYPDFPTALSAFLLKNGYLGSAEKVCWWGQGVAPPTPPDIGGAGGV</sequence>
<feature type="chain" id="PRO_5022692561" description="VCBS repeat-containing protein" evidence="1">
    <location>
        <begin position="21"/>
        <end position="315"/>
    </location>
</feature>
<feature type="signal peptide" evidence="1">
    <location>
        <begin position="1"/>
        <end position="20"/>
    </location>
</feature>
<protein>
    <recommendedName>
        <fullName evidence="4">VCBS repeat-containing protein</fullName>
    </recommendedName>
</protein>
<evidence type="ECO:0000313" key="3">
    <source>
        <dbReference type="Proteomes" id="UP000324917"/>
    </source>
</evidence>
<dbReference type="AlphaFoldDB" id="A0A5A5RI15"/>
<dbReference type="SUPFAM" id="SSF69318">
    <property type="entry name" value="Integrin alpha N-terminal domain"/>
    <property type="match status" value="1"/>
</dbReference>
<evidence type="ECO:0000313" key="2">
    <source>
        <dbReference type="EMBL" id="GCA74509.1"/>
    </source>
</evidence>
<keyword evidence="1" id="KW-0732">Signal</keyword>
<gene>
    <name evidence="2" type="ORF">MiTe_01334</name>
</gene>
<dbReference type="InterPro" id="IPR028994">
    <property type="entry name" value="Integrin_alpha_N"/>
</dbReference>
<dbReference type="Proteomes" id="UP000324917">
    <property type="component" value="Unassembled WGS sequence"/>
</dbReference>
<accession>A0A5A5RI15</accession>
<dbReference type="EMBL" id="BHVP01000017">
    <property type="protein sequence ID" value="GCA74509.1"/>
    <property type="molecule type" value="Genomic_DNA"/>
</dbReference>
<dbReference type="RefSeq" id="WP_149986126.1">
    <property type="nucleotide sequence ID" value="NZ_BHVP01000017.1"/>
</dbReference>
<name>A0A5A5RI15_MICAE</name>
<comment type="caution">
    <text evidence="2">The sequence shown here is derived from an EMBL/GenBank/DDBJ whole genome shotgun (WGS) entry which is preliminary data.</text>
</comment>
<reference evidence="2 3" key="1">
    <citation type="submission" date="2018-09" db="EMBL/GenBank/DDBJ databases">
        <title>Evolutionary history of phycoerythrin pigmentation in the water bloom-forming cyanobacterium Microcystis aeruginosa.</title>
        <authorList>
            <person name="Tanabe Y."/>
            <person name="Tanabe Y."/>
            <person name="Yamaguchi H."/>
        </authorList>
    </citation>
    <scope>NUCLEOTIDE SEQUENCE [LARGE SCALE GENOMIC DNA]</scope>
    <source>
        <strain evidence="2 3">NIES-2520</strain>
    </source>
</reference>
<proteinExistence type="predicted"/>